<dbReference type="AlphaFoldDB" id="A0AAD8VCW1"/>
<keyword evidence="2" id="KW-1185">Reference proteome</keyword>
<dbReference type="Proteomes" id="UP001230504">
    <property type="component" value="Unassembled WGS sequence"/>
</dbReference>
<dbReference type="RefSeq" id="XP_060421039.1">
    <property type="nucleotide sequence ID" value="XM_060551700.1"/>
</dbReference>
<gene>
    <name evidence="1" type="ORF">LY79DRAFT_23569</name>
</gene>
<reference evidence="1" key="1">
    <citation type="submission" date="2021-06" db="EMBL/GenBank/DDBJ databases">
        <title>Comparative genomics, transcriptomics and evolutionary studies reveal genomic signatures of adaptation to plant cell wall in hemibiotrophic fungi.</title>
        <authorList>
            <consortium name="DOE Joint Genome Institute"/>
            <person name="Baroncelli R."/>
            <person name="Diaz J.F."/>
            <person name="Benocci T."/>
            <person name="Peng M."/>
            <person name="Battaglia E."/>
            <person name="Haridas S."/>
            <person name="Andreopoulos W."/>
            <person name="Labutti K."/>
            <person name="Pangilinan J."/>
            <person name="Floch G.L."/>
            <person name="Makela M.R."/>
            <person name="Henrissat B."/>
            <person name="Grigoriev I.V."/>
            <person name="Crouch J.A."/>
            <person name="De Vries R.P."/>
            <person name="Sukno S.A."/>
            <person name="Thon M.R."/>
        </authorList>
    </citation>
    <scope>NUCLEOTIDE SEQUENCE</scope>
    <source>
        <strain evidence="1">CBS 125086</strain>
    </source>
</reference>
<proteinExistence type="predicted"/>
<protein>
    <submittedName>
        <fullName evidence="1">Uncharacterized protein</fullName>
    </submittedName>
</protein>
<comment type="caution">
    <text evidence="1">The sequence shown here is derived from an EMBL/GenBank/DDBJ whole genome shotgun (WGS) entry which is preliminary data.</text>
</comment>
<evidence type="ECO:0000313" key="1">
    <source>
        <dbReference type="EMBL" id="KAK1600543.1"/>
    </source>
</evidence>
<accession>A0AAD8VCW1</accession>
<sequence length="62" mass="6653">MRKALVTSISIRQAPCMMQHSLPSVAVEEASSQGAWRRVSNSLTTNRHASPIGVGTCGDEIQ</sequence>
<evidence type="ECO:0000313" key="2">
    <source>
        <dbReference type="Proteomes" id="UP001230504"/>
    </source>
</evidence>
<dbReference type="GeneID" id="85435940"/>
<organism evidence="1 2">
    <name type="scientific">Colletotrichum navitas</name>
    <dbReference type="NCBI Taxonomy" id="681940"/>
    <lineage>
        <taxon>Eukaryota</taxon>
        <taxon>Fungi</taxon>
        <taxon>Dikarya</taxon>
        <taxon>Ascomycota</taxon>
        <taxon>Pezizomycotina</taxon>
        <taxon>Sordariomycetes</taxon>
        <taxon>Hypocreomycetidae</taxon>
        <taxon>Glomerellales</taxon>
        <taxon>Glomerellaceae</taxon>
        <taxon>Colletotrichum</taxon>
        <taxon>Colletotrichum graminicola species complex</taxon>
    </lineage>
</organism>
<name>A0AAD8VCW1_9PEZI</name>
<dbReference type="EMBL" id="JAHLJV010000001">
    <property type="protein sequence ID" value="KAK1600543.1"/>
    <property type="molecule type" value="Genomic_DNA"/>
</dbReference>